<dbReference type="EMBL" id="CP020809">
    <property type="protein sequence ID" value="ART71104.1"/>
    <property type="molecule type" value="Genomic_DNA"/>
</dbReference>
<organism evidence="2 3">
    <name type="scientific">Mycobacterium dioxanotrophicus</name>
    <dbReference type="NCBI Taxonomy" id="482462"/>
    <lineage>
        <taxon>Bacteria</taxon>
        <taxon>Bacillati</taxon>
        <taxon>Actinomycetota</taxon>
        <taxon>Actinomycetes</taxon>
        <taxon>Mycobacteriales</taxon>
        <taxon>Mycobacteriaceae</taxon>
        <taxon>Mycobacterium</taxon>
    </lineage>
</organism>
<evidence type="ECO:0000256" key="1">
    <source>
        <dbReference type="SAM" id="MobiDB-lite"/>
    </source>
</evidence>
<accession>A0A1Y0C7Q4</accession>
<dbReference type="RefSeq" id="WP_087078506.1">
    <property type="nucleotide sequence ID" value="NZ_CP020809.1"/>
</dbReference>
<sequence length="88" mass="9340">MPFTAEHEKVIWIRNSREIAMPPNGVESAADRARSRGAERVRGHLRLVAGGADASPHSAPPRGPDAADAQPPNDDDASGSVGFTLLTW</sequence>
<dbReference type="KEGG" id="mdx:BTO20_23465"/>
<feature type="region of interest" description="Disordered" evidence="1">
    <location>
        <begin position="48"/>
        <end position="88"/>
    </location>
</feature>
<dbReference type="Proteomes" id="UP000195331">
    <property type="component" value="Chromosome"/>
</dbReference>
<keyword evidence="3" id="KW-1185">Reference proteome</keyword>
<dbReference type="AlphaFoldDB" id="A0A1Y0C7Q4"/>
<proteinExistence type="predicted"/>
<name>A0A1Y0C7Q4_9MYCO</name>
<gene>
    <name evidence="2" type="ORF">BTO20_23465</name>
</gene>
<evidence type="ECO:0000313" key="2">
    <source>
        <dbReference type="EMBL" id="ART71104.1"/>
    </source>
</evidence>
<protein>
    <submittedName>
        <fullName evidence="2">Uncharacterized protein</fullName>
    </submittedName>
</protein>
<reference evidence="2 3" key="1">
    <citation type="submission" date="2017-04" db="EMBL/GenBank/DDBJ databases">
        <title>Whole Genome Sequence of 1,4-Dioxane Degrading Bacterium Mycobacterium dioxanotrophicus PH-06.</title>
        <authorList>
            <person name="He Y."/>
        </authorList>
    </citation>
    <scope>NUCLEOTIDE SEQUENCE [LARGE SCALE GENOMIC DNA]</scope>
    <source>
        <strain evidence="2 3">PH-06</strain>
    </source>
</reference>
<evidence type="ECO:0000313" key="3">
    <source>
        <dbReference type="Proteomes" id="UP000195331"/>
    </source>
</evidence>